<accession>A0A1G6GQ25</accession>
<dbReference type="Proteomes" id="UP000242949">
    <property type="component" value="Unassembled WGS sequence"/>
</dbReference>
<evidence type="ECO:0000256" key="1">
    <source>
        <dbReference type="SAM" id="Phobius"/>
    </source>
</evidence>
<keyword evidence="1" id="KW-0812">Transmembrane</keyword>
<keyword evidence="3" id="KW-1185">Reference proteome</keyword>
<organism evidence="2 3">
    <name type="scientific">Pelagirhabdus alkalitolerans</name>
    <dbReference type="NCBI Taxonomy" id="1612202"/>
    <lineage>
        <taxon>Bacteria</taxon>
        <taxon>Bacillati</taxon>
        <taxon>Bacillota</taxon>
        <taxon>Bacilli</taxon>
        <taxon>Bacillales</taxon>
        <taxon>Bacillaceae</taxon>
        <taxon>Pelagirhabdus</taxon>
    </lineage>
</organism>
<protein>
    <submittedName>
        <fullName evidence="2">Uncharacterized protein</fullName>
    </submittedName>
</protein>
<feature type="transmembrane region" description="Helical" evidence="1">
    <location>
        <begin position="21"/>
        <end position="42"/>
    </location>
</feature>
<reference evidence="3" key="1">
    <citation type="submission" date="2016-09" db="EMBL/GenBank/DDBJ databases">
        <authorList>
            <person name="Varghese N."/>
            <person name="Submissions S."/>
        </authorList>
    </citation>
    <scope>NUCLEOTIDE SEQUENCE [LARGE SCALE GENOMIC DNA]</scope>
    <source>
        <strain evidence="3">S5</strain>
    </source>
</reference>
<gene>
    <name evidence="2" type="ORF">SAMN05421734_101380</name>
</gene>
<name>A0A1G6GQ25_9BACI</name>
<sequence>MKFMEQYFTINSNRWSTTVKYSLTIGFIVGLFMGMVTLLSILS</sequence>
<evidence type="ECO:0000313" key="3">
    <source>
        <dbReference type="Proteomes" id="UP000242949"/>
    </source>
</evidence>
<dbReference type="AlphaFoldDB" id="A0A1G6GQ25"/>
<keyword evidence="1" id="KW-0472">Membrane</keyword>
<dbReference type="EMBL" id="FMYI01000001">
    <property type="protein sequence ID" value="SDB84058.1"/>
    <property type="molecule type" value="Genomic_DNA"/>
</dbReference>
<keyword evidence="1" id="KW-1133">Transmembrane helix</keyword>
<proteinExistence type="predicted"/>
<evidence type="ECO:0000313" key="2">
    <source>
        <dbReference type="EMBL" id="SDB84058.1"/>
    </source>
</evidence>